<evidence type="ECO:0000256" key="8">
    <source>
        <dbReference type="ARBA" id="ARBA00012269"/>
    </source>
</evidence>
<evidence type="ECO:0000313" key="28">
    <source>
        <dbReference type="Proteomes" id="UP000789390"/>
    </source>
</evidence>
<dbReference type="GO" id="GO:0015031">
    <property type="term" value="P:protein transport"/>
    <property type="evidence" value="ECO:0007669"/>
    <property type="project" value="UniProtKB-KW"/>
</dbReference>
<dbReference type="InterPro" id="IPR019049">
    <property type="entry name" value="Nucleoporin_prot_Ndc1/Nup"/>
</dbReference>
<evidence type="ECO:0000256" key="22">
    <source>
        <dbReference type="ARBA" id="ARBA00023180"/>
    </source>
</evidence>
<evidence type="ECO:0000256" key="12">
    <source>
        <dbReference type="ARBA" id="ARBA00022816"/>
    </source>
</evidence>
<evidence type="ECO:0000256" key="13">
    <source>
        <dbReference type="ARBA" id="ARBA00022824"/>
    </source>
</evidence>
<dbReference type="Gene3D" id="2.60.120.620">
    <property type="entry name" value="q2cbj1_9rhob like domain"/>
    <property type="match status" value="1"/>
</dbReference>
<dbReference type="FunFam" id="2.60.120.620:FF:000011">
    <property type="entry name" value="Prolyl alpha subunit"/>
    <property type="match status" value="1"/>
</dbReference>
<evidence type="ECO:0000256" key="9">
    <source>
        <dbReference type="ARBA" id="ARBA00022448"/>
    </source>
</evidence>
<keyword evidence="16 24" id="KW-1133">Transmembrane helix</keyword>
<evidence type="ECO:0000256" key="19">
    <source>
        <dbReference type="ARBA" id="ARBA00023010"/>
    </source>
</evidence>
<keyword evidence="20" id="KW-0906">Nuclear pore complex</keyword>
<evidence type="ECO:0000256" key="7">
    <source>
        <dbReference type="ARBA" id="ARBA00006511"/>
    </source>
</evidence>
<name>A0A8J2WHZ3_9CRUS</name>
<accession>A0A8J2WHZ3</accession>
<feature type="transmembrane region" description="Helical" evidence="24">
    <location>
        <begin position="777"/>
        <end position="797"/>
    </location>
</feature>
<feature type="chain" id="PRO_5035217280" description="procollagen-proline 4-dioxygenase" evidence="25">
    <location>
        <begin position="19"/>
        <end position="1136"/>
    </location>
</feature>
<evidence type="ECO:0000256" key="14">
    <source>
        <dbReference type="ARBA" id="ARBA00022927"/>
    </source>
</evidence>
<keyword evidence="28" id="KW-1185">Reference proteome</keyword>
<keyword evidence="9" id="KW-0813">Transport</keyword>
<evidence type="ECO:0000256" key="23">
    <source>
        <dbReference type="ARBA" id="ARBA00023242"/>
    </source>
</evidence>
<dbReference type="GO" id="GO:0031418">
    <property type="term" value="F:L-ascorbic acid binding"/>
    <property type="evidence" value="ECO:0007669"/>
    <property type="project" value="InterPro"/>
</dbReference>
<dbReference type="GO" id="GO:0006999">
    <property type="term" value="P:nuclear pore organization"/>
    <property type="evidence" value="ECO:0007669"/>
    <property type="project" value="TreeGrafter"/>
</dbReference>
<dbReference type="InterPro" id="IPR011990">
    <property type="entry name" value="TPR-like_helical_dom_sf"/>
</dbReference>
<evidence type="ECO:0000256" key="20">
    <source>
        <dbReference type="ARBA" id="ARBA00023132"/>
    </source>
</evidence>
<evidence type="ECO:0000256" key="25">
    <source>
        <dbReference type="SAM" id="SignalP"/>
    </source>
</evidence>
<evidence type="ECO:0000259" key="26">
    <source>
        <dbReference type="PROSITE" id="PS51471"/>
    </source>
</evidence>
<evidence type="ECO:0000256" key="2">
    <source>
        <dbReference type="ARBA" id="ARBA00002035"/>
    </source>
</evidence>
<keyword evidence="11" id="KW-0479">Metal-binding</keyword>
<evidence type="ECO:0000256" key="11">
    <source>
        <dbReference type="ARBA" id="ARBA00022723"/>
    </source>
</evidence>
<comment type="cofactor">
    <cofactor evidence="1">
        <name>L-ascorbate</name>
        <dbReference type="ChEBI" id="CHEBI:38290"/>
    </cofactor>
</comment>
<gene>
    <name evidence="27" type="ORF">DGAL_LOCUS4622</name>
</gene>
<keyword evidence="23" id="KW-0539">Nucleus</keyword>
<evidence type="ECO:0000256" key="4">
    <source>
        <dbReference type="ARBA" id="ARBA00004319"/>
    </source>
</evidence>
<keyword evidence="14" id="KW-0653">Protein transport</keyword>
<comment type="similarity">
    <text evidence="7">Belongs to the P4HA family.</text>
</comment>
<dbReference type="InterPro" id="IPR044862">
    <property type="entry name" value="Pro_4_hyd_alph_FE2OG_OXY"/>
</dbReference>
<dbReference type="SMART" id="SM00702">
    <property type="entry name" value="P4Hc"/>
    <property type="match status" value="1"/>
</dbReference>
<keyword evidence="18" id="KW-0408">Iron</keyword>
<evidence type="ECO:0000256" key="21">
    <source>
        <dbReference type="ARBA" id="ARBA00023136"/>
    </source>
</evidence>
<dbReference type="GO" id="GO:0030674">
    <property type="term" value="F:protein-macromolecule adaptor activity"/>
    <property type="evidence" value="ECO:0007669"/>
    <property type="project" value="TreeGrafter"/>
</dbReference>
<feature type="transmembrane region" description="Helical" evidence="24">
    <location>
        <begin position="678"/>
        <end position="700"/>
    </location>
</feature>
<dbReference type="InterPro" id="IPR006620">
    <property type="entry name" value="Pro_4_hyd_alph"/>
</dbReference>
<evidence type="ECO:0000256" key="3">
    <source>
        <dbReference type="ARBA" id="ARBA00004232"/>
    </source>
</evidence>
<protein>
    <recommendedName>
        <fullName evidence="8">procollagen-proline 4-dioxygenase</fullName>
        <ecNumber evidence="8">1.14.11.2</ecNumber>
    </recommendedName>
</protein>
<dbReference type="GO" id="GO:0051028">
    <property type="term" value="P:mRNA transport"/>
    <property type="evidence" value="ECO:0007669"/>
    <property type="project" value="UniProtKB-KW"/>
</dbReference>
<evidence type="ECO:0000256" key="18">
    <source>
        <dbReference type="ARBA" id="ARBA00023004"/>
    </source>
</evidence>
<keyword evidence="12" id="KW-0509">mRNA transport</keyword>
<dbReference type="OrthoDB" id="420380at2759"/>
<feature type="domain" description="Fe2OG dioxygenase" evidence="26">
    <location>
        <begin position="426"/>
        <end position="539"/>
    </location>
</feature>
<dbReference type="GO" id="GO:0005788">
    <property type="term" value="C:endoplasmic reticulum lumen"/>
    <property type="evidence" value="ECO:0007669"/>
    <property type="project" value="UniProtKB-SubCell"/>
</dbReference>
<evidence type="ECO:0000256" key="24">
    <source>
        <dbReference type="SAM" id="Phobius"/>
    </source>
</evidence>
<evidence type="ECO:0000313" key="27">
    <source>
        <dbReference type="EMBL" id="CAH0102231.1"/>
    </source>
</evidence>
<dbReference type="GO" id="GO:0031965">
    <property type="term" value="C:nuclear membrane"/>
    <property type="evidence" value="ECO:0007669"/>
    <property type="project" value="UniProtKB-SubCell"/>
</dbReference>
<dbReference type="Proteomes" id="UP000789390">
    <property type="component" value="Unassembled WGS sequence"/>
</dbReference>
<reference evidence="27" key="1">
    <citation type="submission" date="2021-11" db="EMBL/GenBank/DDBJ databases">
        <authorList>
            <person name="Schell T."/>
        </authorList>
    </citation>
    <scope>NUCLEOTIDE SEQUENCE</scope>
    <source>
        <strain evidence="27">M5</strain>
    </source>
</reference>
<dbReference type="AlphaFoldDB" id="A0A8J2WHZ3"/>
<evidence type="ECO:0000256" key="17">
    <source>
        <dbReference type="ARBA" id="ARBA00023002"/>
    </source>
</evidence>
<proteinExistence type="inferred from homology"/>
<dbReference type="EMBL" id="CAKKLH010000077">
    <property type="protein sequence ID" value="CAH0102231.1"/>
    <property type="molecule type" value="Genomic_DNA"/>
</dbReference>
<dbReference type="Pfam" id="PF13640">
    <property type="entry name" value="2OG-FeII_Oxy_3"/>
    <property type="match status" value="1"/>
</dbReference>
<dbReference type="InterPro" id="IPR013547">
    <property type="entry name" value="P4H_N"/>
</dbReference>
<keyword evidence="10 24" id="KW-0812">Transmembrane</keyword>
<keyword evidence="22" id="KW-0325">Glycoprotein</keyword>
<dbReference type="GO" id="GO:0005506">
    <property type="term" value="F:iron ion binding"/>
    <property type="evidence" value="ECO:0007669"/>
    <property type="project" value="InterPro"/>
</dbReference>
<evidence type="ECO:0000256" key="15">
    <source>
        <dbReference type="ARBA" id="ARBA00022964"/>
    </source>
</evidence>
<keyword evidence="15" id="KW-0223">Dioxygenase</keyword>
<dbReference type="Gene3D" id="1.25.40.10">
    <property type="entry name" value="Tetratricopeptide repeat domain"/>
    <property type="match status" value="1"/>
</dbReference>
<dbReference type="Pfam" id="PF08336">
    <property type="entry name" value="P4Ha_N"/>
    <property type="match status" value="1"/>
</dbReference>
<dbReference type="InterPro" id="IPR005123">
    <property type="entry name" value="Oxoglu/Fe-dep_dioxygenase_dom"/>
</dbReference>
<organism evidence="27 28">
    <name type="scientific">Daphnia galeata</name>
    <dbReference type="NCBI Taxonomy" id="27404"/>
    <lineage>
        <taxon>Eukaryota</taxon>
        <taxon>Metazoa</taxon>
        <taxon>Ecdysozoa</taxon>
        <taxon>Arthropoda</taxon>
        <taxon>Crustacea</taxon>
        <taxon>Branchiopoda</taxon>
        <taxon>Diplostraca</taxon>
        <taxon>Cladocera</taxon>
        <taxon>Anomopoda</taxon>
        <taxon>Daphniidae</taxon>
        <taxon>Daphnia</taxon>
    </lineage>
</organism>
<dbReference type="Pfam" id="PF09531">
    <property type="entry name" value="Ndc1_Nup"/>
    <property type="match status" value="1"/>
</dbReference>
<comment type="caution">
    <text evidence="27">The sequence shown here is derived from an EMBL/GenBank/DDBJ whole genome shotgun (WGS) entry which is preliminary data.</text>
</comment>
<dbReference type="PANTHER" id="PTHR13269:SF6">
    <property type="entry name" value="NUCLEOPORIN NDC1"/>
    <property type="match status" value="1"/>
</dbReference>
<dbReference type="PANTHER" id="PTHR13269">
    <property type="entry name" value="NUCLEOPORIN NDC1"/>
    <property type="match status" value="1"/>
</dbReference>
<dbReference type="GO" id="GO:0070762">
    <property type="term" value="C:nuclear pore transmembrane ring"/>
    <property type="evidence" value="ECO:0007669"/>
    <property type="project" value="TreeGrafter"/>
</dbReference>
<evidence type="ECO:0000256" key="6">
    <source>
        <dbReference type="ARBA" id="ARBA00005760"/>
    </source>
</evidence>
<dbReference type="EC" id="1.14.11.2" evidence="8"/>
<comment type="subcellular location">
    <subcellularLocation>
        <location evidence="4">Endoplasmic reticulum lumen</location>
    </subcellularLocation>
    <subcellularLocation>
        <location evidence="3">Nucleus membrane</location>
        <topology evidence="3">Multi-pass membrane protein</topology>
    </subcellularLocation>
    <subcellularLocation>
        <location evidence="5">Nucleus</location>
        <location evidence="5">Nuclear pore complex</location>
    </subcellularLocation>
</comment>
<feature type="transmembrane region" description="Helical" evidence="24">
    <location>
        <begin position="586"/>
        <end position="612"/>
    </location>
</feature>
<comment type="similarity">
    <text evidence="6">Belongs to the NDC1 family.</text>
</comment>
<keyword evidence="19" id="KW-0811">Translocation</keyword>
<dbReference type="Gene3D" id="6.10.140.1460">
    <property type="match status" value="1"/>
</dbReference>
<keyword evidence="13" id="KW-0256">Endoplasmic reticulum</keyword>
<feature type="transmembrane region" description="Helical" evidence="24">
    <location>
        <begin position="809"/>
        <end position="833"/>
    </location>
</feature>
<feature type="signal peptide" evidence="25">
    <location>
        <begin position="1"/>
        <end position="18"/>
    </location>
</feature>
<keyword evidence="17" id="KW-0560">Oxidoreductase</keyword>
<evidence type="ECO:0000256" key="1">
    <source>
        <dbReference type="ARBA" id="ARBA00001961"/>
    </source>
</evidence>
<dbReference type="GO" id="GO:0004656">
    <property type="term" value="F:procollagen-proline 4-dioxygenase activity"/>
    <property type="evidence" value="ECO:0007669"/>
    <property type="project" value="UniProtKB-EC"/>
</dbReference>
<evidence type="ECO:0000256" key="16">
    <source>
        <dbReference type="ARBA" id="ARBA00022989"/>
    </source>
</evidence>
<sequence length="1136" mass="129202">MKPPVIAIWCLVFWCVEAIPTSNMVTERPETDDIFSSISKMEALVHQENAIVNMLDSFLVDAKQRISIIQNYVTTYRQVMSGDLSSSKLVANPVDAYHLLKRLTIDWDVVERVLEAESNSSRNAMNHVLELRETSVFPNSEDLHGAAIALVRLQDTYQLNVTELADGHYNGVDHSKGQVFQSRRDLSGRDCLFMAQHAFADGYYDTALQWAEAALGQFARKGDNYGSELETFRNEVKHFVEFASRVHDDVLERQGPRGINWQTNSHPVDRQFRLGSSEKYNSLAEQQFTPKLYQHQTEDEENEHYERLCRGEKLRSAKIEASLRCRLVTRGHPALLLQPIKVEEQSLDPMILVIHDLITDRQTEILRQLGEPKLATSLHRGGEGKFVRSMIRTSKNAWLQEHENASLPVIRRRMELVTGLIFKAETASEYFQIANYGIGGLYKTHTDNVIHPDVRPEDQDPWNLYVGDRIATLMVYLTNVEAGGATVFPRAGVTCWPRKGSAAFWWNLYKSGEPDLTTRHGACPVLHGSKWVSNKWVRQYDQMLVAKCGLHPLEKFDSLLYTEGFNEKFSIKLNVTTMRSWFHEQLLARAIASAVWTTVLQVPLVLGLKLLFSGYQGLWKSLSLFLHYGSIFSLLMIPLCICGFTFTHLKCYRAEPLVFSTRWAVLKQLSSPSFLLLLAWYFNITGVLMNSYFAMAVPFLGSLSIQCSERQEWCLNESHLFGVFFGCWLGLCEAGDFFFSDRRMVKVPHVQLNIKVAVRSSMSSLIKNSLNVSFKRYVVYVFLYLLFGGFVRSYILAVTRLSMDEPLDAVVTLINIALALRCILIGSACIFTIRLSDLFFQLYQIKPISFPILRLVDETTPLLQEAMSSGTPLLRLWSCRDWSILAEHSAERRSVIFSVSQPGNHPHNWNSVFSAIQPQCLNFISLLKGESKIVKAEKKEMAVPQSPVPYETLTSPIRMRSMALTSPSKVSDSPSLPKSNLQFKIQTKMQEVLENIKKKPIINFLWGELPDAKRRQTFAKAEPIILLIEGLSHFVVASFAEDKFGVVQKDLSEILCMLLDLQAAVELRGPPSGALSKRTEAFTSSPTDVQLKHRLKRAIKSSIYRIVVRFQLHILNVPLPPTQKRMLEQYLEFLVG</sequence>
<evidence type="ECO:0000256" key="10">
    <source>
        <dbReference type="ARBA" id="ARBA00022692"/>
    </source>
</evidence>
<dbReference type="FunFam" id="1.25.40.10:FF:000766">
    <property type="entry name" value="Prolyl 4-hydroxylase alpha subunit, putative"/>
    <property type="match status" value="1"/>
</dbReference>
<keyword evidence="21 24" id="KW-0472">Membrane</keyword>
<comment type="function">
    <text evidence="2">Catalyzes the post-translational formation of 4-hydroxyproline in -Xaa-Pro-Gly- sequences in collagens and other proteins.</text>
</comment>
<evidence type="ECO:0000256" key="5">
    <source>
        <dbReference type="ARBA" id="ARBA00004567"/>
    </source>
</evidence>
<feature type="transmembrane region" description="Helical" evidence="24">
    <location>
        <begin position="624"/>
        <end position="646"/>
    </location>
</feature>
<keyword evidence="25" id="KW-0732">Signal</keyword>
<dbReference type="PROSITE" id="PS51471">
    <property type="entry name" value="FE2OG_OXY"/>
    <property type="match status" value="1"/>
</dbReference>